<dbReference type="Gene3D" id="3.30.300.30">
    <property type="match status" value="1"/>
</dbReference>
<keyword evidence="3" id="KW-0436">Ligase</keyword>
<comment type="caution">
    <text evidence="6">The sequence shown here is derived from an EMBL/GenBank/DDBJ whole genome shotgun (WGS) entry which is preliminary data.</text>
</comment>
<evidence type="ECO:0000256" key="2">
    <source>
        <dbReference type="ARBA" id="ARBA00022553"/>
    </source>
</evidence>
<dbReference type="Proteomes" id="UP000623467">
    <property type="component" value="Unassembled WGS sequence"/>
</dbReference>
<dbReference type="InterPro" id="IPR020845">
    <property type="entry name" value="AMP-binding_CS"/>
</dbReference>
<evidence type="ECO:0000313" key="7">
    <source>
        <dbReference type="Proteomes" id="UP000623467"/>
    </source>
</evidence>
<gene>
    <name evidence="6" type="ORF">MSAN_01852100</name>
</gene>
<accession>A0A8H6XTY4</accession>
<dbReference type="GO" id="GO:0031177">
    <property type="term" value="F:phosphopantetheine binding"/>
    <property type="evidence" value="ECO:0007669"/>
    <property type="project" value="TreeGrafter"/>
</dbReference>
<keyword evidence="1" id="KW-0596">Phosphopantetheine</keyword>
<keyword evidence="7" id="KW-1185">Reference proteome</keyword>
<dbReference type="NCBIfam" id="TIGR01733">
    <property type="entry name" value="AA-adenyl-dom"/>
    <property type="match status" value="1"/>
</dbReference>
<dbReference type="GO" id="GO:0005737">
    <property type="term" value="C:cytoplasm"/>
    <property type="evidence" value="ECO:0007669"/>
    <property type="project" value="TreeGrafter"/>
</dbReference>
<dbReference type="InterPro" id="IPR042099">
    <property type="entry name" value="ANL_N_sf"/>
</dbReference>
<protein>
    <submittedName>
        <fullName evidence="6">Nonribosomal peptide synthetase 12</fullName>
    </submittedName>
</protein>
<comment type="similarity">
    <text evidence="4">Belongs to the NRP synthetase family.</text>
</comment>
<dbReference type="PANTHER" id="PTHR45527">
    <property type="entry name" value="NONRIBOSOMAL PEPTIDE SYNTHETASE"/>
    <property type="match status" value="1"/>
</dbReference>
<evidence type="ECO:0000313" key="6">
    <source>
        <dbReference type="EMBL" id="KAF7346250.1"/>
    </source>
</evidence>
<dbReference type="PANTHER" id="PTHR45527:SF11">
    <property type="entry name" value="NONRIBOSOMAL PEPTIDE SYNTHETASE 5"/>
    <property type="match status" value="1"/>
</dbReference>
<dbReference type="OrthoDB" id="408177at2759"/>
<dbReference type="PROSITE" id="PS00455">
    <property type="entry name" value="AMP_BINDING"/>
    <property type="match status" value="1"/>
</dbReference>
<evidence type="ECO:0000259" key="5">
    <source>
        <dbReference type="Pfam" id="PF00501"/>
    </source>
</evidence>
<dbReference type="GO" id="GO:0044550">
    <property type="term" value="P:secondary metabolite biosynthetic process"/>
    <property type="evidence" value="ECO:0007669"/>
    <property type="project" value="TreeGrafter"/>
</dbReference>
<organism evidence="6 7">
    <name type="scientific">Mycena sanguinolenta</name>
    <dbReference type="NCBI Taxonomy" id="230812"/>
    <lineage>
        <taxon>Eukaryota</taxon>
        <taxon>Fungi</taxon>
        <taxon>Dikarya</taxon>
        <taxon>Basidiomycota</taxon>
        <taxon>Agaricomycotina</taxon>
        <taxon>Agaricomycetes</taxon>
        <taxon>Agaricomycetidae</taxon>
        <taxon>Agaricales</taxon>
        <taxon>Marasmiineae</taxon>
        <taxon>Mycenaceae</taxon>
        <taxon>Mycena</taxon>
    </lineage>
</organism>
<dbReference type="GO" id="GO:0016874">
    <property type="term" value="F:ligase activity"/>
    <property type="evidence" value="ECO:0007669"/>
    <property type="project" value="UniProtKB-KW"/>
</dbReference>
<dbReference type="EMBL" id="JACAZH010000019">
    <property type="protein sequence ID" value="KAF7346250.1"/>
    <property type="molecule type" value="Genomic_DNA"/>
</dbReference>
<reference evidence="6" key="1">
    <citation type="submission" date="2020-05" db="EMBL/GenBank/DDBJ databases">
        <title>Mycena genomes resolve the evolution of fungal bioluminescence.</title>
        <authorList>
            <person name="Tsai I.J."/>
        </authorList>
    </citation>
    <scope>NUCLEOTIDE SEQUENCE</scope>
    <source>
        <strain evidence="6">160909Yilan</strain>
    </source>
</reference>
<dbReference type="SUPFAM" id="SSF56801">
    <property type="entry name" value="Acetyl-CoA synthetase-like"/>
    <property type="match status" value="1"/>
</dbReference>
<dbReference type="InterPro" id="IPR010071">
    <property type="entry name" value="AA_adenyl_dom"/>
</dbReference>
<evidence type="ECO:0000256" key="4">
    <source>
        <dbReference type="ARBA" id="ARBA00029454"/>
    </source>
</evidence>
<evidence type="ECO:0000256" key="1">
    <source>
        <dbReference type="ARBA" id="ARBA00022450"/>
    </source>
</evidence>
<evidence type="ECO:0000256" key="3">
    <source>
        <dbReference type="ARBA" id="ARBA00022598"/>
    </source>
</evidence>
<dbReference type="GO" id="GO:0043041">
    <property type="term" value="P:amino acid activation for nonribosomal peptide biosynthetic process"/>
    <property type="evidence" value="ECO:0007669"/>
    <property type="project" value="TreeGrafter"/>
</dbReference>
<feature type="domain" description="AMP-dependent synthetase/ligase" evidence="5">
    <location>
        <begin position="103"/>
        <end position="438"/>
    </location>
</feature>
<name>A0A8H6XTY4_9AGAR</name>
<dbReference type="InterPro" id="IPR045851">
    <property type="entry name" value="AMP-bd_C_sf"/>
</dbReference>
<dbReference type="InterPro" id="IPR000873">
    <property type="entry name" value="AMP-dep_synth/lig_dom"/>
</dbReference>
<dbReference type="AlphaFoldDB" id="A0A8H6XTY4"/>
<dbReference type="Gene3D" id="3.40.50.12780">
    <property type="entry name" value="N-terminal domain of ligase-like"/>
    <property type="match status" value="1"/>
</dbReference>
<dbReference type="Pfam" id="PF00501">
    <property type="entry name" value="AMP-binding"/>
    <property type="match status" value="1"/>
</dbReference>
<sequence length="575" mass="63011">MIDITTDSDGYSKAENYKTAKLQTFRREQMSSESKSPPSSLSRSLLALDLHDAHKNNEATIRLTDSMLSSLSNLSIPDRARFVIFGTSVPQESAFACIHHAFSYQAKALPKSIAAEYMDSNISYEQLDHLSGLVAMMLRRRSVMSGQRVCLVMRRSITMLVGLLGVLKSGASYVPLDGGIVTDSTLRFILEDSAASLLLYMSEYQGRIPSSTNSICIESIVDFDLKSLSAPLCTPIHDSSAPSDEAYVIYTSGTTGVPKGVCVRHENVTNLLCLNPGKLHIRPGTRVAQLLNVAFDMCAWEVWGCLMNGGTLCIRGTDKNHWVSTLKKVDVAICTPTILRAYKPTDFPSIRCVATAGEPCPQSLADSWAATSKFYNSCGPTETTIVNTMRLHLRGDKINIGRPTPNNRVYILDSHGHPVPTGTIGVMWASGAGVSSGYVNRPELTSQRYILDPFAGDGFMFNTGDLGRWTPQGYLEHHGRIDDQVKVKVGFRVELDGIAAIMENCPSVSQAVVLLVGHELCGFVYPQSVDLDTVKLFTAQRLPYYSVPTKYFVVDTFPHNKVHSSFFVCSGLMDG</sequence>
<proteinExistence type="inferred from homology"/>
<keyword evidence="2" id="KW-0597">Phosphoprotein</keyword>